<name>A0A1T3NZP6_9ACTN</name>
<gene>
    <name evidence="2" type="ORF">B4N89_15395</name>
</gene>
<comment type="caution">
    <text evidence="2">The sequence shown here is derived from an EMBL/GenBank/DDBJ whole genome shotgun (WGS) entry which is preliminary data.</text>
</comment>
<dbReference type="SUPFAM" id="SSF54427">
    <property type="entry name" value="NTF2-like"/>
    <property type="match status" value="1"/>
</dbReference>
<dbReference type="InterPro" id="IPR037401">
    <property type="entry name" value="SnoaL-like"/>
</dbReference>
<evidence type="ECO:0000313" key="2">
    <source>
        <dbReference type="EMBL" id="OPC82141.1"/>
    </source>
</evidence>
<sequence length="264" mass="29637">MARPIPRLPPVTIATRPLRSNIAFASRTSFVSPLIGHPSRPPPRWLVLRACPSMRHVCADLYCTVNYFGARCRANRRPAEGTYMTGLIDARRTWELAEKRLAEESDPRRRAILTTLVAHMHAEHEGDLDALMATVAPNACYHQWGASPVDRAPKSYAEVREFYRAVVENDCGRLAHHIDRLTVDRDTVVTEGILRIAYPGRVLVGMGRSVPDVDAFYLYETRMAIVWGFDEQALVVCEDSYSTGDGFADMRRLGPEEVPARMGV</sequence>
<evidence type="ECO:0000313" key="3">
    <source>
        <dbReference type="Proteomes" id="UP000190037"/>
    </source>
</evidence>
<proteinExistence type="predicted"/>
<feature type="domain" description="SnoaL-like" evidence="1">
    <location>
        <begin position="118"/>
        <end position="201"/>
    </location>
</feature>
<dbReference type="STRING" id="159449.B4N89_15395"/>
<keyword evidence="3" id="KW-1185">Reference proteome</keyword>
<dbReference type="Pfam" id="PF12680">
    <property type="entry name" value="SnoaL_2"/>
    <property type="match status" value="1"/>
</dbReference>
<dbReference type="Proteomes" id="UP000190037">
    <property type="component" value="Unassembled WGS sequence"/>
</dbReference>
<protein>
    <recommendedName>
        <fullName evidence="1">SnoaL-like domain-containing protein</fullName>
    </recommendedName>
</protein>
<evidence type="ECO:0000259" key="1">
    <source>
        <dbReference type="Pfam" id="PF12680"/>
    </source>
</evidence>
<dbReference type="Gene3D" id="3.10.450.50">
    <property type="match status" value="1"/>
</dbReference>
<organism evidence="2 3">
    <name type="scientific">Embleya scabrispora</name>
    <dbReference type="NCBI Taxonomy" id="159449"/>
    <lineage>
        <taxon>Bacteria</taxon>
        <taxon>Bacillati</taxon>
        <taxon>Actinomycetota</taxon>
        <taxon>Actinomycetes</taxon>
        <taxon>Kitasatosporales</taxon>
        <taxon>Streptomycetaceae</taxon>
        <taxon>Embleya</taxon>
    </lineage>
</organism>
<reference evidence="2 3" key="1">
    <citation type="submission" date="2017-03" db="EMBL/GenBank/DDBJ databases">
        <title>Draft genome sequence of Streptomyces scabrisporus NF3, endophyte isolated from Amphipterygium adstringens.</title>
        <authorList>
            <person name="Vazquez M."/>
            <person name="Ceapa C.D."/>
            <person name="Rodriguez Luna D."/>
            <person name="Sanchez Esquivel S."/>
        </authorList>
    </citation>
    <scope>NUCLEOTIDE SEQUENCE [LARGE SCALE GENOMIC DNA]</scope>
    <source>
        <strain evidence="2 3">NF3</strain>
    </source>
</reference>
<accession>A0A1T3NZP6</accession>
<dbReference type="AlphaFoldDB" id="A0A1T3NZP6"/>
<dbReference type="InterPro" id="IPR032710">
    <property type="entry name" value="NTF2-like_dom_sf"/>
</dbReference>
<dbReference type="EMBL" id="MWQN01000001">
    <property type="protein sequence ID" value="OPC82141.1"/>
    <property type="molecule type" value="Genomic_DNA"/>
</dbReference>